<keyword evidence="1" id="KW-0732">Signal</keyword>
<accession>A0A7D7LHY4</accession>
<feature type="signal peptide" evidence="1">
    <location>
        <begin position="1"/>
        <end position="27"/>
    </location>
</feature>
<dbReference type="KEGG" id="ned:HUN01_27915"/>
<protein>
    <submittedName>
        <fullName evidence="2">Uncharacterized protein</fullName>
    </submittedName>
</protein>
<name>A0A7D7LHY4_9NOSO</name>
<gene>
    <name evidence="2" type="ORF">HUN01_27915</name>
</gene>
<proteinExistence type="predicted"/>
<keyword evidence="3" id="KW-1185">Reference proteome</keyword>
<dbReference type="Proteomes" id="UP000514713">
    <property type="component" value="Chromosome"/>
</dbReference>
<organism evidence="2 3">
    <name type="scientific">Nostoc edaphicum CCNP1411</name>
    <dbReference type="NCBI Taxonomy" id="1472755"/>
    <lineage>
        <taxon>Bacteria</taxon>
        <taxon>Bacillati</taxon>
        <taxon>Cyanobacteriota</taxon>
        <taxon>Cyanophyceae</taxon>
        <taxon>Nostocales</taxon>
        <taxon>Nostocaceae</taxon>
        <taxon>Nostoc</taxon>
    </lineage>
</organism>
<dbReference type="EMBL" id="CP054698">
    <property type="protein sequence ID" value="QMS91232.1"/>
    <property type="molecule type" value="Genomic_DNA"/>
</dbReference>
<sequence length="141" mass="15266">MFRPLSFALVAATIVVASINNPNNTLAGTCASKCGSRPIQFTPGKHIRVEVVNSTPNLIKIQKPSGTGAISLSPGQKLNLEQIEGTEPNTSLIFWSETGLSLQAIVSKPNFGTLRLELRPTWRSPGDRSLYIMDDGKINVF</sequence>
<evidence type="ECO:0000313" key="3">
    <source>
        <dbReference type="Proteomes" id="UP000514713"/>
    </source>
</evidence>
<reference evidence="3" key="1">
    <citation type="submission" date="2020-06" db="EMBL/GenBank/DDBJ databases">
        <title>Nostoc edaphicum CCNP1411 genome.</title>
        <authorList>
            <person name="Fidor A."/>
            <person name="Grabski M."/>
            <person name="Gawor J."/>
            <person name="Gromadka R."/>
            <person name="Wegrzyn G."/>
            <person name="Mazur-Marzec H."/>
        </authorList>
    </citation>
    <scope>NUCLEOTIDE SEQUENCE [LARGE SCALE GENOMIC DNA]</scope>
    <source>
        <strain evidence="3">CCNP1411</strain>
    </source>
</reference>
<feature type="chain" id="PRO_5028989107" evidence="1">
    <location>
        <begin position="28"/>
        <end position="141"/>
    </location>
</feature>
<evidence type="ECO:0000256" key="1">
    <source>
        <dbReference type="SAM" id="SignalP"/>
    </source>
</evidence>
<dbReference type="RefSeq" id="WP_181928884.1">
    <property type="nucleotide sequence ID" value="NZ_CP054698.1"/>
</dbReference>
<evidence type="ECO:0000313" key="2">
    <source>
        <dbReference type="EMBL" id="QMS91232.1"/>
    </source>
</evidence>
<dbReference type="AlphaFoldDB" id="A0A7D7LHY4"/>